<dbReference type="InterPro" id="IPR050570">
    <property type="entry name" value="Cell_wall_metabolism_enzyme"/>
</dbReference>
<sequence>MIQQVDSLIQRYFPEHQIYLRSGGSVRLIKIGTRVQLMAAGTTALVALWMGTATVSMVSGADQDDIIAAKQAELRQLEAQVAYMKADVSNLKGDVLASAQRIEQRQAFLANLLSGKADLNALAAMLPKAGTAVAAHGDAKHASLLAPFAKLEREQLAFVDQATAAAEARYKDTQALIRRLGLEPGRFVGQSSVAMGGPLEPADGEPKFQELFLSWKKVERLEASLGALPSVQPVKRASYTSSYGVRYDPFSGRAAMHAGVDLAGAHGEPILATADGVVHTAGWGGAYGKMVQIGHGKGLATRYGHMSRLTVRAGERVKKGDIIGRMGSTGRSTGTHLHYEVRVDGRAVNPMPFLRASNTVLAIQNRVDGVGQGGPEIPAAD</sequence>
<dbReference type="PANTHER" id="PTHR21666:SF289">
    <property type="entry name" value="L-ALA--D-GLU ENDOPEPTIDASE"/>
    <property type="match status" value="1"/>
</dbReference>
<dbReference type="CDD" id="cd12797">
    <property type="entry name" value="M23_peptidase"/>
    <property type="match status" value="1"/>
</dbReference>
<feature type="domain" description="DUF5930" evidence="4">
    <location>
        <begin position="2"/>
        <end position="58"/>
    </location>
</feature>
<dbReference type="PANTHER" id="PTHR21666">
    <property type="entry name" value="PEPTIDASE-RELATED"/>
    <property type="match status" value="1"/>
</dbReference>
<dbReference type="SUPFAM" id="SSF51261">
    <property type="entry name" value="Duplicated hybrid motif"/>
    <property type="match status" value="1"/>
</dbReference>
<comment type="caution">
    <text evidence="5">The sequence shown here is derived from an EMBL/GenBank/DDBJ whole genome shotgun (WGS) entry which is preliminary data.</text>
</comment>
<evidence type="ECO:0000256" key="1">
    <source>
        <dbReference type="ARBA" id="ARBA00022729"/>
    </source>
</evidence>
<dbReference type="Gene3D" id="2.70.70.10">
    <property type="entry name" value="Glucose Permease (Domain IIA)"/>
    <property type="match status" value="1"/>
</dbReference>
<evidence type="ECO:0000259" key="3">
    <source>
        <dbReference type="Pfam" id="PF01551"/>
    </source>
</evidence>
<gene>
    <name evidence="5" type="ORF">ACFOMD_12495</name>
</gene>
<evidence type="ECO:0000313" key="5">
    <source>
        <dbReference type="EMBL" id="MFC3713397.1"/>
    </source>
</evidence>
<reference evidence="6" key="1">
    <citation type="journal article" date="2019" name="Int. J. Syst. Evol. Microbiol.">
        <title>The Global Catalogue of Microorganisms (GCM) 10K type strain sequencing project: providing services to taxonomists for standard genome sequencing and annotation.</title>
        <authorList>
            <consortium name="The Broad Institute Genomics Platform"/>
            <consortium name="The Broad Institute Genome Sequencing Center for Infectious Disease"/>
            <person name="Wu L."/>
            <person name="Ma J."/>
        </authorList>
    </citation>
    <scope>NUCLEOTIDE SEQUENCE [LARGE SCALE GENOMIC DNA]</scope>
    <source>
        <strain evidence="6">KCTC 42644</strain>
    </source>
</reference>
<keyword evidence="2" id="KW-0175">Coiled coil</keyword>
<dbReference type="Pfam" id="PF19353">
    <property type="entry name" value="DUF5930"/>
    <property type="match status" value="1"/>
</dbReference>
<dbReference type="InterPro" id="IPR011055">
    <property type="entry name" value="Dup_hybrid_motif"/>
</dbReference>
<dbReference type="EMBL" id="JBHRXV010000011">
    <property type="protein sequence ID" value="MFC3713397.1"/>
    <property type="molecule type" value="Genomic_DNA"/>
</dbReference>
<proteinExistence type="predicted"/>
<feature type="coiled-coil region" evidence="2">
    <location>
        <begin position="67"/>
        <end position="94"/>
    </location>
</feature>
<dbReference type="Pfam" id="PF01551">
    <property type="entry name" value="Peptidase_M23"/>
    <property type="match status" value="1"/>
</dbReference>
<evidence type="ECO:0000259" key="4">
    <source>
        <dbReference type="Pfam" id="PF19353"/>
    </source>
</evidence>
<keyword evidence="1" id="KW-0732">Signal</keyword>
<keyword evidence="6" id="KW-1185">Reference proteome</keyword>
<organism evidence="5 6">
    <name type="scientific">Sphingoaurantiacus capsulatus</name>
    <dbReference type="NCBI Taxonomy" id="1771310"/>
    <lineage>
        <taxon>Bacteria</taxon>
        <taxon>Pseudomonadati</taxon>
        <taxon>Pseudomonadota</taxon>
        <taxon>Alphaproteobacteria</taxon>
        <taxon>Sphingomonadales</taxon>
        <taxon>Sphingosinicellaceae</taxon>
        <taxon>Sphingoaurantiacus</taxon>
    </lineage>
</organism>
<evidence type="ECO:0000313" key="6">
    <source>
        <dbReference type="Proteomes" id="UP001595615"/>
    </source>
</evidence>
<protein>
    <submittedName>
        <fullName evidence="5">Peptidoglycan DD-metalloendopeptidase family protein</fullName>
    </submittedName>
</protein>
<dbReference type="Proteomes" id="UP001595615">
    <property type="component" value="Unassembled WGS sequence"/>
</dbReference>
<dbReference type="RefSeq" id="WP_380861855.1">
    <property type="nucleotide sequence ID" value="NZ_JBHRXV010000011.1"/>
</dbReference>
<accession>A0ABV7XBA5</accession>
<name>A0ABV7XBA5_9SPHN</name>
<dbReference type="InterPro" id="IPR045974">
    <property type="entry name" value="DUF5930"/>
</dbReference>
<evidence type="ECO:0000256" key="2">
    <source>
        <dbReference type="SAM" id="Coils"/>
    </source>
</evidence>
<dbReference type="InterPro" id="IPR016047">
    <property type="entry name" value="M23ase_b-sheet_dom"/>
</dbReference>
<feature type="domain" description="M23ase beta-sheet core" evidence="3">
    <location>
        <begin position="256"/>
        <end position="350"/>
    </location>
</feature>